<evidence type="ECO:0000256" key="3">
    <source>
        <dbReference type="PROSITE-ProRule" id="PRU00192"/>
    </source>
</evidence>
<dbReference type="SMART" id="SM00456">
    <property type="entry name" value="WW"/>
    <property type="match status" value="1"/>
</dbReference>
<dbReference type="InterPro" id="IPR011993">
    <property type="entry name" value="PH-like_dom_sf"/>
</dbReference>
<evidence type="ECO:0000259" key="7">
    <source>
        <dbReference type="PROSITE" id="PS50020"/>
    </source>
</evidence>
<dbReference type="SMART" id="SM00326">
    <property type="entry name" value="SH3"/>
    <property type="match status" value="1"/>
</dbReference>
<evidence type="ECO:0000256" key="1">
    <source>
        <dbReference type="ARBA" id="ARBA00022443"/>
    </source>
</evidence>
<keyword evidence="10" id="KW-1185">Reference proteome</keyword>
<dbReference type="SUPFAM" id="SSF48350">
    <property type="entry name" value="GTPase activation domain, GAP"/>
    <property type="match status" value="1"/>
</dbReference>
<dbReference type="GO" id="GO:0007165">
    <property type="term" value="P:signal transduction"/>
    <property type="evidence" value="ECO:0007669"/>
    <property type="project" value="InterPro"/>
</dbReference>
<feature type="region of interest" description="Disordered" evidence="4">
    <location>
        <begin position="607"/>
        <end position="691"/>
    </location>
</feature>
<dbReference type="SMART" id="SM00233">
    <property type="entry name" value="PH"/>
    <property type="match status" value="1"/>
</dbReference>
<feature type="domain" description="Rho-GAP" evidence="8">
    <location>
        <begin position="695"/>
        <end position="888"/>
    </location>
</feature>
<dbReference type="PROSITE" id="PS01159">
    <property type="entry name" value="WW_DOMAIN_1"/>
    <property type="match status" value="1"/>
</dbReference>
<dbReference type="PROSITE" id="PS50002">
    <property type="entry name" value="SH3"/>
    <property type="match status" value="1"/>
</dbReference>
<evidence type="ECO:0000256" key="2">
    <source>
        <dbReference type="ARBA" id="ARBA00022468"/>
    </source>
</evidence>
<dbReference type="SUPFAM" id="SSF50729">
    <property type="entry name" value="PH domain-like"/>
    <property type="match status" value="1"/>
</dbReference>
<dbReference type="PANTHER" id="PTHR23176">
    <property type="entry name" value="RHO/RAC/CDC GTPASE-ACTIVATING PROTEIN"/>
    <property type="match status" value="1"/>
</dbReference>
<dbReference type="GO" id="GO:0005737">
    <property type="term" value="C:cytoplasm"/>
    <property type="evidence" value="ECO:0007669"/>
    <property type="project" value="TreeGrafter"/>
</dbReference>
<dbReference type="PRINTS" id="PR01887">
    <property type="entry name" value="SPECTRNALPHA"/>
</dbReference>
<feature type="domain" description="SH3" evidence="5">
    <location>
        <begin position="1"/>
        <end position="59"/>
    </location>
</feature>
<feature type="compositionally biased region" description="Basic and acidic residues" evidence="4">
    <location>
        <begin position="929"/>
        <end position="955"/>
    </location>
</feature>
<dbReference type="GO" id="GO:0005096">
    <property type="term" value="F:GTPase activator activity"/>
    <property type="evidence" value="ECO:0007669"/>
    <property type="project" value="UniProtKB-KW"/>
</dbReference>
<dbReference type="PROSITE" id="PS50020">
    <property type="entry name" value="WW_DOMAIN_2"/>
    <property type="match status" value="1"/>
</dbReference>
<dbReference type="OrthoDB" id="79452at2759"/>
<dbReference type="InterPro" id="IPR036020">
    <property type="entry name" value="WW_dom_sf"/>
</dbReference>
<dbReference type="InterPro" id="IPR001202">
    <property type="entry name" value="WW_dom"/>
</dbReference>
<protein>
    <recommendedName>
        <fullName evidence="11">Rho GTPase-activating protein 27</fullName>
    </recommendedName>
</protein>
<dbReference type="Gene3D" id="1.10.555.10">
    <property type="entry name" value="Rho GTPase activation protein"/>
    <property type="match status" value="1"/>
</dbReference>
<dbReference type="PROSITE" id="PS50238">
    <property type="entry name" value="RHOGAP"/>
    <property type="match status" value="1"/>
</dbReference>
<dbReference type="Pfam" id="PF00397">
    <property type="entry name" value="WW"/>
    <property type="match status" value="1"/>
</dbReference>
<evidence type="ECO:0000259" key="5">
    <source>
        <dbReference type="PROSITE" id="PS50002"/>
    </source>
</evidence>
<comment type="caution">
    <text evidence="9">The sequence shown here is derived from an EMBL/GenBank/DDBJ whole genome shotgun (WGS) entry which is preliminary data.</text>
</comment>
<evidence type="ECO:0000259" key="6">
    <source>
        <dbReference type="PROSITE" id="PS50003"/>
    </source>
</evidence>
<keyword evidence="1 3" id="KW-0728">SH3 domain</keyword>
<dbReference type="Proteomes" id="UP000242875">
    <property type="component" value="Unassembled WGS sequence"/>
</dbReference>
<dbReference type="InterPro" id="IPR008936">
    <property type="entry name" value="Rho_GTPase_activation_prot"/>
</dbReference>
<evidence type="ECO:0000313" key="10">
    <source>
        <dbReference type="Proteomes" id="UP000242875"/>
    </source>
</evidence>
<dbReference type="PROSITE" id="PS50003">
    <property type="entry name" value="PH_DOMAIN"/>
    <property type="match status" value="1"/>
</dbReference>
<dbReference type="CDD" id="cd00159">
    <property type="entry name" value="RhoGAP"/>
    <property type="match status" value="1"/>
</dbReference>
<keyword evidence="2" id="KW-0343">GTPase activation</keyword>
<feature type="compositionally biased region" description="Polar residues" evidence="4">
    <location>
        <begin position="189"/>
        <end position="208"/>
    </location>
</feature>
<feature type="domain" description="PH" evidence="6">
    <location>
        <begin position="466"/>
        <end position="586"/>
    </location>
</feature>
<dbReference type="InterPro" id="IPR001452">
    <property type="entry name" value="SH3_domain"/>
</dbReference>
<accession>A0A261Y2V2</accession>
<feature type="region of interest" description="Disordered" evidence="4">
    <location>
        <begin position="186"/>
        <end position="208"/>
    </location>
</feature>
<feature type="region of interest" description="Disordered" evidence="4">
    <location>
        <begin position="929"/>
        <end position="976"/>
    </location>
</feature>
<organism evidence="9 10">
    <name type="scientific">Bifiguratus adelaidae</name>
    <dbReference type="NCBI Taxonomy" id="1938954"/>
    <lineage>
        <taxon>Eukaryota</taxon>
        <taxon>Fungi</taxon>
        <taxon>Fungi incertae sedis</taxon>
        <taxon>Mucoromycota</taxon>
        <taxon>Mucoromycotina</taxon>
        <taxon>Endogonomycetes</taxon>
        <taxon>Endogonales</taxon>
        <taxon>Endogonales incertae sedis</taxon>
        <taxon>Bifiguratus</taxon>
    </lineage>
</organism>
<dbReference type="CDD" id="cd00174">
    <property type="entry name" value="SH3"/>
    <property type="match status" value="1"/>
</dbReference>
<dbReference type="Gene3D" id="2.30.29.30">
    <property type="entry name" value="Pleckstrin-homology domain (PH domain)/Phosphotyrosine-binding domain (PTB)"/>
    <property type="match status" value="1"/>
</dbReference>
<dbReference type="InterPro" id="IPR000198">
    <property type="entry name" value="RhoGAP_dom"/>
</dbReference>
<sequence>MSRFAVAEWDYTASADYEMTLAKGDIITIIETHNDDWWEGFIGDRMGFFPANRTRLLPEGFNPHSIQDPHEHSHYRSPPIPDSDPTTPVEETNPFRSGVLNSVGPNKSDQFPVDTRAQLLPVHDQLADATTNIHQPRPYQTDNDQSPLNAQLLDDSHVPQREYLHSEAQFHRGNDSYETVLPSFESDMGQPTSPLTLEPRQSSPATFTPACNETELAASDEDVHTPVLRIRNRHPHQKTVPLDTESHSPFLTDREAKQIREQQRHSIASIDTDRELTNALSSSSEMLARPRSNIDPYSFGSKQMQTLFPVPETSEGQLIDFSEMSQDFEGLNLSTAAYAVEKRRAGSGGRIDVAEEEFKEREDFLDEDEKSALESLPEGWQHAYDDDGTVYYFNETTGESTWEHPTSRSGSGEQEDLQSIILNEDNHETTVSSGSTVGLTEQEAAQLEYKNLPASWIREQSAAQVKYKVVGSTSAKTMDNWKVYWIVLASGFIVIYPYNSQHLAREKPISKKELPSHTGKHSDSKTSSPLGIFDLASCMVQPGTKAETKRKHVFLVTTTEQSQILFQMKDDKEFGRWLDTIMRDMVKRKEGQGSSDAIELLTKGSKSTDFKFHRTPRKGGHKHEGDSGKSQNKFKKTTTGSLTQTPGDAGSGSLLDEDSRSKKKYGGWFGAKGSKEKDRKRGKSSERQPIEVEPLDLDAVFGGYLTVPPDDDIPAIVRACIQEVDKRGLTSVGIYRLSGPASTIQRLRSAYNHHDPDIDLSKENDINVVTGLLKLYFRELKQPLLTYELYEEFIKASKIDDYDERMYTLKHLIECLPQAHYDTSAHLFSHLARVAYHSEENKMEASNLALIFSVGVLRSGHEDLSSMLNTGAHSKVVEAIIQHAGWFFDSGDESEGAQPEGEKVATLDDFGEEDSNPLATDINHEETLFNAAEHARKHDDKSNSPSHEIPEHFENGMEEENVDLKSIQNLSSVDVQ</sequence>
<feature type="compositionally biased region" description="Polar residues" evidence="4">
    <location>
        <begin position="966"/>
        <end position="976"/>
    </location>
</feature>
<dbReference type="InterPro" id="IPR036028">
    <property type="entry name" value="SH3-like_dom_sf"/>
</dbReference>
<dbReference type="InterPro" id="IPR001849">
    <property type="entry name" value="PH_domain"/>
</dbReference>
<reference evidence="9 10" key="1">
    <citation type="journal article" date="2017" name="Mycologia">
        <title>Bifiguratus adelaidae, gen. et sp. nov., a new member of Mucoromycotina in endophytic and soil-dwelling habitats.</title>
        <authorList>
            <person name="Torres-Cruz T.J."/>
            <person name="Billingsley Tobias T.L."/>
            <person name="Almatruk M."/>
            <person name="Hesse C."/>
            <person name="Kuske C.R."/>
            <person name="Desiro A."/>
            <person name="Benucci G.M."/>
            <person name="Bonito G."/>
            <person name="Stajich J.E."/>
            <person name="Dunlap C."/>
            <person name="Arnold A.E."/>
            <person name="Porras-Alfaro A."/>
        </authorList>
    </citation>
    <scope>NUCLEOTIDE SEQUENCE [LARGE SCALE GENOMIC DNA]</scope>
    <source>
        <strain evidence="9 10">AZ0501</strain>
    </source>
</reference>
<gene>
    <name evidence="9" type="ORF">BZG36_02644</name>
</gene>
<dbReference type="CDD" id="cd00201">
    <property type="entry name" value="WW"/>
    <property type="match status" value="1"/>
</dbReference>
<evidence type="ECO:0000259" key="8">
    <source>
        <dbReference type="PROSITE" id="PS50238"/>
    </source>
</evidence>
<dbReference type="Gene3D" id="2.30.30.40">
    <property type="entry name" value="SH3 Domains"/>
    <property type="match status" value="1"/>
</dbReference>
<evidence type="ECO:0008006" key="11">
    <source>
        <dbReference type="Google" id="ProtNLM"/>
    </source>
</evidence>
<dbReference type="Gene3D" id="2.20.70.10">
    <property type="match status" value="1"/>
</dbReference>
<dbReference type="PANTHER" id="PTHR23176:SF129">
    <property type="entry name" value="RHO GTPASE ACTIVATING PROTEIN AT 16F, ISOFORM E-RELATED"/>
    <property type="match status" value="1"/>
</dbReference>
<feature type="domain" description="WW" evidence="7">
    <location>
        <begin position="374"/>
        <end position="407"/>
    </location>
</feature>
<feature type="compositionally biased region" description="Polar residues" evidence="4">
    <location>
        <begin position="637"/>
        <end position="646"/>
    </location>
</feature>
<dbReference type="Pfam" id="PF00169">
    <property type="entry name" value="PH"/>
    <property type="match status" value="1"/>
</dbReference>
<dbReference type="SMART" id="SM00324">
    <property type="entry name" value="RhoGAP"/>
    <property type="match status" value="1"/>
</dbReference>
<evidence type="ECO:0000256" key="4">
    <source>
        <dbReference type="SAM" id="MobiDB-lite"/>
    </source>
</evidence>
<name>A0A261Y2V2_9FUNG</name>
<proteinExistence type="predicted"/>
<dbReference type="SUPFAM" id="SSF50044">
    <property type="entry name" value="SH3-domain"/>
    <property type="match status" value="1"/>
</dbReference>
<feature type="compositionally biased region" description="Polar residues" evidence="4">
    <location>
        <begin position="99"/>
        <end position="109"/>
    </location>
</feature>
<feature type="compositionally biased region" description="Basic and acidic residues" evidence="4">
    <location>
        <begin position="673"/>
        <end position="690"/>
    </location>
</feature>
<dbReference type="SUPFAM" id="SSF51045">
    <property type="entry name" value="WW domain"/>
    <property type="match status" value="1"/>
</dbReference>
<dbReference type="EMBL" id="MVBO01000026">
    <property type="protein sequence ID" value="OZJ04939.1"/>
    <property type="molecule type" value="Genomic_DNA"/>
</dbReference>
<dbReference type="InterPro" id="IPR050729">
    <property type="entry name" value="Rho-GAP"/>
</dbReference>
<feature type="region of interest" description="Disordered" evidence="4">
    <location>
        <begin position="59"/>
        <end position="111"/>
    </location>
</feature>
<dbReference type="Pfam" id="PF00018">
    <property type="entry name" value="SH3_1"/>
    <property type="match status" value="1"/>
</dbReference>
<dbReference type="Pfam" id="PF00620">
    <property type="entry name" value="RhoGAP"/>
    <property type="match status" value="1"/>
</dbReference>
<evidence type="ECO:0000313" key="9">
    <source>
        <dbReference type="EMBL" id="OZJ04939.1"/>
    </source>
</evidence>
<dbReference type="AlphaFoldDB" id="A0A261Y2V2"/>